<evidence type="ECO:0000256" key="3">
    <source>
        <dbReference type="ARBA" id="ARBA00022679"/>
    </source>
</evidence>
<dbReference type="Gene3D" id="3.30.1460.50">
    <property type="match status" value="1"/>
</dbReference>
<evidence type="ECO:0000313" key="8">
    <source>
        <dbReference type="Proteomes" id="UP001648503"/>
    </source>
</evidence>
<keyword evidence="4" id="KW-0833">Ubl conjugation pathway</keyword>
<name>A0ABQ8F7G5_9FUNG</name>
<dbReference type="PANTHER" id="PTHR14957">
    <property type="entry name" value="UBIQUITIN-LIKE-CONJUGATING ENZYME ATG10"/>
    <property type="match status" value="1"/>
</dbReference>
<organism evidence="7 8">
    <name type="scientific">Batrachochytrium salamandrivorans</name>
    <dbReference type="NCBI Taxonomy" id="1357716"/>
    <lineage>
        <taxon>Eukaryota</taxon>
        <taxon>Fungi</taxon>
        <taxon>Fungi incertae sedis</taxon>
        <taxon>Chytridiomycota</taxon>
        <taxon>Chytridiomycota incertae sedis</taxon>
        <taxon>Chytridiomycetes</taxon>
        <taxon>Rhizophydiales</taxon>
        <taxon>Rhizophydiales incertae sedis</taxon>
        <taxon>Batrachochytrium</taxon>
    </lineage>
</organism>
<keyword evidence="5" id="KW-0072">Autophagy</keyword>
<dbReference type="Proteomes" id="UP001648503">
    <property type="component" value="Unassembled WGS sequence"/>
</dbReference>
<dbReference type="InterPro" id="IPR007135">
    <property type="entry name" value="Atg3/Atg10"/>
</dbReference>
<evidence type="ECO:0000313" key="7">
    <source>
        <dbReference type="EMBL" id="KAH6591912.1"/>
    </source>
</evidence>
<protein>
    <recommendedName>
        <fullName evidence="2">Ubiquitin-like-conjugating enzyme ATG10</fullName>
    </recommendedName>
    <alternativeName>
        <fullName evidence="6">Autophagy-related protein 10</fullName>
    </alternativeName>
</protein>
<dbReference type="Pfam" id="PF03987">
    <property type="entry name" value="Autophagy_act_C"/>
    <property type="match status" value="1"/>
</dbReference>
<comment type="caution">
    <text evidence="7">The sequence shown here is derived from an EMBL/GenBank/DDBJ whole genome shotgun (WGS) entry which is preliminary data.</text>
</comment>
<keyword evidence="3" id="KW-0808">Transferase</keyword>
<evidence type="ECO:0000256" key="6">
    <source>
        <dbReference type="ARBA" id="ARBA00029833"/>
    </source>
</evidence>
<comment type="similarity">
    <text evidence="1">Belongs to the ATG10 family.</text>
</comment>
<reference evidence="7 8" key="1">
    <citation type="submission" date="2021-02" db="EMBL/GenBank/DDBJ databases">
        <title>Variation within the Batrachochytrium salamandrivorans European outbreak.</title>
        <authorList>
            <person name="Kelly M."/>
            <person name="Pasmans F."/>
            <person name="Shea T.P."/>
            <person name="Munoz J.F."/>
            <person name="Carranza S."/>
            <person name="Cuomo C.A."/>
            <person name="Martel A."/>
        </authorList>
    </citation>
    <scope>NUCLEOTIDE SEQUENCE [LARGE SCALE GENOMIC DNA]</scope>
    <source>
        <strain evidence="7 8">AMFP18/2</strain>
    </source>
</reference>
<accession>A0ABQ8F7G5</accession>
<proteinExistence type="inferred from homology"/>
<sequence>MDAAGFHAAAEKLSVCSNGQWTVQHQQHRHTCTTNACSQLLPQPYLRRLLHTRCSTDCSVVHISSSDLDDILLEESAEDEEDPACYQQKPTQRISSSHRAFLPSHVVEWIFDIVYSDIWGCPVLYFTATNLHGMQLSMSDMAVALGRSTLLHTQDLNMDLGLDLGLGLTNSTPQNVVWDTVISMQDHPIHLLPCWVLHPCNTVKAMRELVVPEMSDLQCLVLWLSMGSRILDIIDLIDSKTAYSSAHKPDGAARSGGKASPV</sequence>
<evidence type="ECO:0000256" key="2">
    <source>
        <dbReference type="ARBA" id="ARBA00021099"/>
    </source>
</evidence>
<dbReference type="PANTHER" id="PTHR14957:SF1">
    <property type="entry name" value="UBIQUITIN-LIKE-CONJUGATING ENZYME ATG10"/>
    <property type="match status" value="1"/>
</dbReference>
<evidence type="ECO:0000256" key="4">
    <source>
        <dbReference type="ARBA" id="ARBA00022786"/>
    </source>
</evidence>
<evidence type="ECO:0000256" key="5">
    <source>
        <dbReference type="ARBA" id="ARBA00023006"/>
    </source>
</evidence>
<gene>
    <name evidence="7" type="ORF">BASA50_008426</name>
</gene>
<keyword evidence="8" id="KW-1185">Reference proteome</keyword>
<dbReference type="EMBL" id="JAFCIX010000393">
    <property type="protein sequence ID" value="KAH6591912.1"/>
    <property type="molecule type" value="Genomic_DNA"/>
</dbReference>
<evidence type="ECO:0000256" key="1">
    <source>
        <dbReference type="ARBA" id="ARBA00005696"/>
    </source>
</evidence>